<evidence type="ECO:0000256" key="9">
    <source>
        <dbReference type="ARBA" id="ARBA00023136"/>
    </source>
</evidence>
<evidence type="ECO:0000313" key="14">
    <source>
        <dbReference type="EMBL" id="AGT15936.1"/>
    </source>
</evidence>
<organism evidence="14">
    <name type="scientific">Saccharum hybrid cultivar R570</name>
    <dbReference type="NCBI Taxonomy" id="131158"/>
    <lineage>
        <taxon>Eukaryota</taxon>
        <taxon>Viridiplantae</taxon>
        <taxon>Streptophyta</taxon>
        <taxon>Embryophyta</taxon>
        <taxon>Tracheophyta</taxon>
        <taxon>Spermatophyta</taxon>
        <taxon>Magnoliopsida</taxon>
        <taxon>Liliopsida</taxon>
        <taxon>Poales</taxon>
        <taxon>Poaceae</taxon>
        <taxon>PACMAD clade</taxon>
        <taxon>Panicoideae</taxon>
        <taxon>Andropogonodae</taxon>
        <taxon>Andropogoneae</taxon>
        <taxon>Saccharinae</taxon>
        <taxon>Saccharum</taxon>
        <taxon>Saccharum officinarum species complex</taxon>
    </lineage>
</organism>
<evidence type="ECO:0000256" key="11">
    <source>
        <dbReference type="RuleBase" id="RU369090"/>
    </source>
</evidence>
<dbReference type="InterPro" id="IPR001841">
    <property type="entry name" value="Znf_RING"/>
</dbReference>
<dbReference type="Gene3D" id="3.30.40.10">
    <property type="entry name" value="Zinc/RING finger domain, C3HC4 (zinc finger)"/>
    <property type="match status" value="1"/>
</dbReference>
<dbReference type="PROSITE" id="PS00518">
    <property type="entry name" value="ZF_RING_1"/>
    <property type="match status" value="1"/>
</dbReference>
<dbReference type="GO" id="GO:0016567">
    <property type="term" value="P:protein ubiquitination"/>
    <property type="evidence" value="ECO:0007669"/>
    <property type="project" value="UniProtKB-UniPathway"/>
</dbReference>
<dbReference type="UniPathway" id="UPA00143"/>
<comment type="domain">
    <text evidence="11">The RING-type zinc finger domain is responsible for E3 ligase activity.</text>
</comment>
<keyword evidence="4 11" id="KW-0808">Transferase</keyword>
<dbReference type="GO" id="GO:0005789">
    <property type="term" value="C:endoplasmic reticulum membrane"/>
    <property type="evidence" value="ECO:0007669"/>
    <property type="project" value="UniProtKB-SubCell"/>
</dbReference>
<name>A0A059Q2J2_9POAL</name>
<evidence type="ECO:0000256" key="6">
    <source>
        <dbReference type="ARBA" id="ARBA00022771"/>
    </source>
</evidence>
<reference evidence="14" key="1">
    <citation type="submission" date="2013-05" db="EMBL/GenBank/DDBJ databases">
        <title>Building the sugarcane genome for biotechnology and identifying evolutionary trends.</title>
        <authorList>
            <person name="De Setta N."/>
            <person name="Monteiro-Vitorello C.B."/>
            <person name="Metcalfe C.J."/>
            <person name="Cruz G.M.Q."/>
            <person name="Del Bem L.E."/>
            <person name="Vicentini R."/>
            <person name="Nogueira F.T.S."/>
            <person name="Campos R.A."/>
            <person name="Nunes S.L."/>
            <person name="Turrini P.C.G."/>
            <person name="Vieira A.P."/>
            <person name="Cruz E.A.O."/>
            <person name="Correa T.C.S."/>
            <person name="Hotta C.T."/>
            <person name="de Mello-Varani A."/>
            <person name="Vautrin S."/>
            <person name="Trindade A.S."/>
            <person name="Vilela M.M."/>
            <person name="Horta C.L."/>
            <person name="Sato P.M."/>
            <person name="de Andrade R.F."/>
            <person name="Nishiyama M.Y."/>
            <person name="Cardoso-Silva C.B."/>
            <person name="Scortecci K.C."/>
            <person name="Garcia A.A.F."/>
            <person name="Carneiro M.S."/>
            <person name="Kim C."/>
            <person name="Paterson A.H."/>
            <person name="Berges H."/>
            <person name="D'Hont A."/>
            <person name="de-Souza A.P."/>
            <person name="Souza G.M."/>
            <person name="Vincentz M."/>
            <person name="Kitajima J.P."/>
            <person name="Van Sluys M.-A."/>
        </authorList>
    </citation>
    <scope>NUCLEOTIDE SEQUENCE</scope>
</reference>
<dbReference type="PROSITE" id="PS50089">
    <property type="entry name" value="ZF_RING_2"/>
    <property type="match status" value="1"/>
</dbReference>
<evidence type="ECO:0000259" key="13">
    <source>
        <dbReference type="PROSITE" id="PS50089"/>
    </source>
</evidence>
<accession>A0A059Q2J2</accession>
<evidence type="ECO:0000256" key="1">
    <source>
        <dbReference type="ARBA" id="ARBA00000900"/>
    </source>
</evidence>
<protein>
    <recommendedName>
        <fullName evidence="11">E3 ubiquitin-protein ligase RMA</fullName>
        <ecNumber evidence="11">2.3.2.27</ecNumber>
    </recommendedName>
    <alternativeName>
        <fullName evidence="11">Protein RING membrane-anchor</fullName>
    </alternativeName>
    <alternativeName>
        <fullName evidence="11">RING-type E3 ubiquitin transferase RMA</fullName>
    </alternativeName>
</protein>
<feature type="compositionally biased region" description="Polar residues" evidence="12">
    <location>
        <begin position="202"/>
        <end position="214"/>
    </location>
</feature>
<proteinExistence type="predicted"/>
<evidence type="ECO:0000256" key="2">
    <source>
        <dbReference type="ARBA" id="ARBA00004308"/>
    </source>
</evidence>
<feature type="region of interest" description="Disordered" evidence="12">
    <location>
        <begin position="176"/>
        <end position="221"/>
    </location>
</feature>
<dbReference type="GO" id="GO:0006511">
    <property type="term" value="P:ubiquitin-dependent protein catabolic process"/>
    <property type="evidence" value="ECO:0007669"/>
    <property type="project" value="UniProtKB-UniRule"/>
</dbReference>
<comment type="subcellular location">
    <subcellularLocation>
        <location evidence="2">Endomembrane system</location>
    </subcellularLocation>
    <subcellularLocation>
        <location evidence="11">Endoplasmic reticulum membrane</location>
        <topology evidence="11">Single-pass type IV membrane protein</topology>
    </subcellularLocation>
</comment>
<dbReference type="EC" id="2.3.2.27" evidence="11"/>
<keyword evidence="8 11" id="KW-0862">Zinc</keyword>
<keyword evidence="9" id="KW-0472">Membrane</keyword>
<keyword evidence="11" id="KW-0256">Endoplasmic reticulum</keyword>
<dbReference type="InterPro" id="IPR045103">
    <property type="entry name" value="RNF5/RNF185-like"/>
</dbReference>
<comment type="catalytic activity">
    <reaction evidence="1 11">
        <text>S-ubiquitinyl-[E2 ubiquitin-conjugating enzyme]-L-cysteine + [acceptor protein]-L-lysine = [E2 ubiquitin-conjugating enzyme]-L-cysteine + N(6)-ubiquitinyl-[acceptor protein]-L-lysine.</text>
        <dbReference type="EC" id="2.3.2.27"/>
    </reaction>
</comment>
<evidence type="ECO:0000256" key="5">
    <source>
        <dbReference type="ARBA" id="ARBA00022723"/>
    </source>
</evidence>
<sequence length="221" mass="24143">MAGEEAAESSRRRRRTLMMPNSTGAAPETPRTGEPKESLALAVAGEPEKDDSCGCNSNFECNICLDVAKEPVVTPCGHLFCWPCLYRWLYAQSPFCECPVCKGVVLKENITPIYGRGSEEGESTANPDLPPRPQANRRESLRQQLQTAGIAGDTSEIELVIMQLIQNQHIVRGLPTPAGTEMTSVPAARQRTTPAVVAEPGSSRQSRPSESPTIRRTRRPQ</sequence>
<dbReference type="InterPro" id="IPR017907">
    <property type="entry name" value="Znf_RING_CS"/>
</dbReference>
<dbReference type="SMART" id="SM00184">
    <property type="entry name" value="RING"/>
    <property type="match status" value="1"/>
</dbReference>
<gene>
    <name evidence="14" type="ORF">SHCRBa_010_J05_R_150</name>
</gene>
<evidence type="ECO:0000256" key="7">
    <source>
        <dbReference type="ARBA" id="ARBA00022786"/>
    </source>
</evidence>
<dbReference type="PANTHER" id="PTHR12313">
    <property type="entry name" value="E3 UBIQUITIN-PROTEIN LIGASE RNF5-RELATED"/>
    <property type="match status" value="1"/>
</dbReference>
<dbReference type="Pfam" id="PF13445">
    <property type="entry name" value="zf-RING_UBOX"/>
    <property type="match status" value="1"/>
</dbReference>
<dbReference type="GO" id="GO:0061630">
    <property type="term" value="F:ubiquitin protein ligase activity"/>
    <property type="evidence" value="ECO:0007669"/>
    <property type="project" value="UniProtKB-UniRule"/>
</dbReference>
<evidence type="ECO:0000256" key="10">
    <source>
        <dbReference type="PROSITE-ProRule" id="PRU00175"/>
    </source>
</evidence>
<dbReference type="AlphaFoldDB" id="A0A059Q2J2"/>
<evidence type="ECO:0000256" key="12">
    <source>
        <dbReference type="SAM" id="MobiDB-lite"/>
    </source>
</evidence>
<dbReference type="SUPFAM" id="SSF57850">
    <property type="entry name" value="RING/U-box"/>
    <property type="match status" value="1"/>
</dbReference>
<keyword evidence="5 11" id="KW-0479">Metal-binding</keyword>
<dbReference type="InterPro" id="IPR013083">
    <property type="entry name" value="Znf_RING/FYVE/PHD"/>
</dbReference>
<comment type="pathway">
    <text evidence="3 11">Protein modification; protein ubiquitination.</text>
</comment>
<evidence type="ECO:0000256" key="8">
    <source>
        <dbReference type="ARBA" id="ARBA00022833"/>
    </source>
</evidence>
<dbReference type="EMBL" id="KF184706">
    <property type="protein sequence ID" value="AGT15936.1"/>
    <property type="molecule type" value="Genomic_DNA"/>
</dbReference>
<evidence type="ECO:0000256" key="4">
    <source>
        <dbReference type="ARBA" id="ARBA00022679"/>
    </source>
</evidence>
<dbReference type="GO" id="GO:0008270">
    <property type="term" value="F:zinc ion binding"/>
    <property type="evidence" value="ECO:0007669"/>
    <property type="project" value="UniProtKB-KW"/>
</dbReference>
<feature type="region of interest" description="Disordered" evidence="12">
    <location>
        <begin position="115"/>
        <end position="148"/>
    </location>
</feature>
<feature type="region of interest" description="Disordered" evidence="12">
    <location>
        <begin position="1"/>
        <end position="36"/>
    </location>
</feature>
<keyword evidence="6 10" id="KW-0863">Zinc-finger</keyword>
<keyword evidence="7 11" id="KW-0833">Ubl conjugation pathway</keyword>
<feature type="domain" description="RING-type" evidence="13">
    <location>
        <begin position="61"/>
        <end position="102"/>
    </location>
</feature>
<comment type="function">
    <text evidence="11">E3 ubiquitin-protein ligase.</text>
</comment>
<evidence type="ECO:0000256" key="3">
    <source>
        <dbReference type="ARBA" id="ARBA00004906"/>
    </source>
</evidence>
<dbReference type="InterPro" id="IPR027370">
    <property type="entry name" value="Znf-RING_euk"/>
</dbReference>